<dbReference type="AlphaFoldDB" id="R8BJJ6"/>
<accession>R8BJJ6</accession>
<gene>
    <name evidence="1" type="ORF">UCRPA7_4984</name>
</gene>
<protein>
    <submittedName>
        <fullName evidence="1">Uncharacterized protein</fullName>
    </submittedName>
</protein>
<dbReference type="EMBL" id="KB933147">
    <property type="protein sequence ID" value="EON99486.1"/>
    <property type="molecule type" value="Genomic_DNA"/>
</dbReference>
<dbReference type="GeneID" id="19325492"/>
<dbReference type="RefSeq" id="XP_007915713.1">
    <property type="nucleotide sequence ID" value="XM_007917522.1"/>
</dbReference>
<sequence>MPIPEHEKAVAYSCDLLWGAKKEKAAALRRQGILDGADFLDRVEIGGSPNLPCTASSSRRMSNGNGNNVNATAVNSRVPDWSFEDNMSYTFVGLVAMSQT</sequence>
<dbReference type="Proteomes" id="UP000014074">
    <property type="component" value="Unassembled WGS sequence"/>
</dbReference>
<evidence type="ECO:0000313" key="2">
    <source>
        <dbReference type="Proteomes" id="UP000014074"/>
    </source>
</evidence>
<keyword evidence="2" id="KW-1185">Reference proteome</keyword>
<dbReference type="HOGENOM" id="CLU_2308013_0_0_1"/>
<reference evidence="2" key="1">
    <citation type="journal article" date="2013" name="Genome Announc.">
        <title>Draft genome sequence of the ascomycete Phaeoacremonium aleophilum strain UCR-PA7, a causal agent of the esca disease complex in grapevines.</title>
        <authorList>
            <person name="Blanco-Ulate B."/>
            <person name="Rolshausen P."/>
            <person name="Cantu D."/>
        </authorList>
    </citation>
    <scope>NUCLEOTIDE SEQUENCE [LARGE SCALE GENOMIC DNA]</scope>
    <source>
        <strain evidence="2">UCR-PA7</strain>
    </source>
</reference>
<evidence type="ECO:0000313" key="1">
    <source>
        <dbReference type="EMBL" id="EON99486.1"/>
    </source>
</evidence>
<name>R8BJJ6_PHAM7</name>
<proteinExistence type="predicted"/>
<organism evidence="1 2">
    <name type="scientific">Phaeoacremonium minimum (strain UCR-PA7)</name>
    <name type="common">Esca disease fungus</name>
    <name type="synonym">Togninia minima</name>
    <dbReference type="NCBI Taxonomy" id="1286976"/>
    <lineage>
        <taxon>Eukaryota</taxon>
        <taxon>Fungi</taxon>
        <taxon>Dikarya</taxon>
        <taxon>Ascomycota</taxon>
        <taxon>Pezizomycotina</taxon>
        <taxon>Sordariomycetes</taxon>
        <taxon>Sordariomycetidae</taxon>
        <taxon>Togniniales</taxon>
        <taxon>Togniniaceae</taxon>
        <taxon>Phaeoacremonium</taxon>
    </lineage>
</organism>
<dbReference type="KEGG" id="tmn:UCRPA7_4984"/>